<name>A0A0F9HB53_9ZZZZ</name>
<evidence type="ECO:0000256" key="1">
    <source>
        <dbReference type="SAM" id="MobiDB-lite"/>
    </source>
</evidence>
<reference evidence="3" key="1">
    <citation type="journal article" date="2015" name="Nature">
        <title>Complex archaea that bridge the gap between prokaryotes and eukaryotes.</title>
        <authorList>
            <person name="Spang A."/>
            <person name="Saw J.H."/>
            <person name="Jorgensen S.L."/>
            <person name="Zaremba-Niedzwiedzka K."/>
            <person name="Martijn J."/>
            <person name="Lind A.E."/>
            <person name="van Eijk R."/>
            <person name="Schleper C."/>
            <person name="Guy L."/>
            <person name="Ettema T.J."/>
        </authorList>
    </citation>
    <scope>NUCLEOTIDE SEQUENCE</scope>
</reference>
<dbReference type="Gene3D" id="3.50.30.10">
    <property type="entry name" value="Phosphohistidine domain"/>
    <property type="match status" value="1"/>
</dbReference>
<proteinExistence type="predicted"/>
<feature type="compositionally biased region" description="Low complexity" evidence="1">
    <location>
        <begin position="130"/>
        <end position="143"/>
    </location>
</feature>
<feature type="region of interest" description="Disordered" evidence="1">
    <location>
        <begin position="120"/>
        <end position="152"/>
    </location>
</feature>
<evidence type="ECO:0000259" key="2">
    <source>
        <dbReference type="Pfam" id="PF00391"/>
    </source>
</evidence>
<accession>A0A0F9HB53</accession>
<dbReference type="EMBL" id="LAZR01023311">
    <property type="protein sequence ID" value="KKL78940.1"/>
    <property type="molecule type" value="Genomic_DNA"/>
</dbReference>
<comment type="caution">
    <text evidence="3">The sequence shown here is derived from an EMBL/GenBank/DDBJ whole genome shotgun (WGS) entry which is preliminary data.</text>
</comment>
<dbReference type="GO" id="GO:0016772">
    <property type="term" value="F:transferase activity, transferring phosphorus-containing groups"/>
    <property type="evidence" value="ECO:0007669"/>
    <property type="project" value="InterPro"/>
</dbReference>
<feature type="domain" description="PEP-utilising enzyme mobile" evidence="2">
    <location>
        <begin position="51"/>
        <end position="121"/>
    </location>
</feature>
<sequence length="152" mass="15936">MKNNSGSRPSSVRAGPRRSPGRRITGMPVSAGRVVARCCVVHGLEDAGRLEAGDVLVAPNTDPGWTPLFMGLGGLVLETGGALAHGAIIAREYGIPAVTAVANATRRIRDGEWVTLDGRAGTVQCHGEQPDQTKSQQTSKTPTGTNTQWPIQ</sequence>
<feature type="region of interest" description="Disordered" evidence="1">
    <location>
        <begin position="1"/>
        <end position="26"/>
    </location>
</feature>
<dbReference type="Pfam" id="PF00391">
    <property type="entry name" value="PEP-utilizers"/>
    <property type="match status" value="1"/>
</dbReference>
<dbReference type="PANTHER" id="PTHR43615:SF1">
    <property type="entry name" value="PPDK_N DOMAIN-CONTAINING PROTEIN"/>
    <property type="match status" value="1"/>
</dbReference>
<dbReference type="AlphaFoldDB" id="A0A0F9HB53"/>
<evidence type="ECO:0000313" key="3">
    <source>
        <dbReference type="EMBL" id="KKL78940.1"/>
    </source>
</evidence>
<organism evidence="3">
    <name type="scientific">marine sediment metagenome</name>
    <dbReference type="NCBI Taxonomy" id="412755"/>
    <lineage>
        <taxon>unclassified sequences</taxon>
        <taxon>metagenomes</taxon>
        <taxon>ecological metagenomes</taxon>
    </lineage>
</organism>
<dbReference type="PANTHER" id="PTHR43615">
    <property type="entry name" value="PHOSPHOENOLPYRUVATE SYNTHASE-RELATED"/>
    <property type="match status" value="1"/>
</dbReference>
<feature type="compositionally biased region" description="Polar residues" evidence="1">
    <location>
        <begin position="1"/>
        <end position="10"/>
    </location>
</feature>
<dbReference type="InterPro" id="IPR051549">
    <property type="entry name" value="PEP_Utilizing_Enz"/>
</dbReference>
<protein>
    <recommendedName>
        <fullName evidence="2">PEP-utilising enzyme mobile domain-containing protein</fullName>
    </recommendedName>
</protein>
<dbReference type="InterPro" id="IPR008279">
    <property type="entry name" value="PEP-util_enz_mobile_dom"/>
</dbReference>
<gene>
    <name evidence="3" type="ORF">LCGC14_2019800</name>
</gene>
<dbReference type="SUPFAM" id="SSF52009">
    <property type="entry name" value="Phosphohistidine domain"/>
    <property type="match status" value="1"/>
</dbReference>
<dbReference type="InterPro" id="IPR036637">
    <property type="entry name" value="Phosphohistidine_dom_sf"/>
</dbReference>